<feature type="domain" description="Glycosyltransferase 2-like" evidence="1">
    <location>
        <begin position="8"/>
        <end position="180"/>
    </location>
</feature>
<organism evidence="2 3">
    <name type="scientific">Blastomonas marina</name>
    <dbReference type="NCBI Taxonomy" id="1867408"/>
    <lineage>
        <taxon>Bacteria</taxon>
        <taxon>Pseudomonadati</taxon>
        <taxon>Pseudomonadota</taxon>
        <taxon>Alphaproteobacteria</taxon>
        <taxon>Sphingomonadales</taxon>
        <taxon>Sphingomonadaceae</taxon>
        <taxon>Blastomonas</taxon>
    </lineage>
</organism>
<dbReference type="CDD" id="cd00761">
    <property type="entry name" value="Glyco_tranf_GTA_type"/>
    <property type="match status" value="1"/>
</dbReference>
<dbReference type="Pfam" id="PF00535">
    <property type="entry name" value="Glycos_transf_2"/>
    <property type="match status" value="1"/>
</dbReference>
<dbReference type="InterPro" id="IPR050834">
    <property type="entry name" value="Glycosyltransf_2"/>
</dbReference>
<dbReference type="Proteomes" id="UP000603317">
    <property type="component" value="Unassembled WGS sequence"/>
</dbReference>
<dbReference type="InterPro" id="IPR029044">
    <property type="entry name" value="Nucleotide-diphossugar_trans"/>
</dbReference>
<dbReference type="RefSeq" id="WP_188642558.1">
    <property type="nucleotide sequence ID" value="NZ_BMID01000001.1"/>
</dbReference>
<sequence length="326" mass="35562">MAGNANVSVIVATYNRAHLITRALDSVARQTEPPGEIVVVDDASQDDTATVVERWAADSSIPVQLVVSPRNRGLGASRNTAMQAARGSLFAPLDSDDEYLPHALATLAPMLDRHAQAVVAFADGLVTFADGRPPHRHLARRLAPGAGTTALGRDGDFRLDSPQEHFLTTSFIPTCSVVFRRSAAEAAGWMPELRYGEDWLFWLRLTELGEFVCRFEDVSIIHRQGDNLTDEGNALFNARQITVSLASIRRGEHIALTEAQSARLDRAIAEQAAAHRYFASRDGLATYWRELRSLAPETGLNPTTSLLAHPRDLARALASSFRRSGG</sequence>
<accession>A0ABQ1FGM5</accession>
<evidence type="ECO:0000313" key="2">
    <source>
        <dbReference type="EMBL" id="GGA09572.1"/>
    </source>
</evidence>
<dbReference type="InterPro" id="IPR001173">
    <property type="entry name" value="Glyco_trans_2-like"/>
</dbReference>
<dbReference type="PANTHER" id="PTHR43685">
    <property type="entry name" value="GLYCOSYLTRANSFERASE"/>
    <property type="match status" value="1"/>
</dbReference>
<dbReference type="PANTHER" id="PTHR43685:SF2">
    <property type="entry name" value="GLYCOSYLTRANSFERASE 2-LIKE DOMAIN-CONTAINING PROTEIN"/>
    <property type="match status" value="1"/>
</dbReference>
<dbReference type="SUPFAM" id="SSF53448">
    <property type="entry name" value="Nucleotide-diphospho-sugar transferases"/>
    <property type="match status" value="1"/>
</dbReference>
<protein>
    <recommendedName>
        <fullName evidence="1">Glycosyltransferase 2-like domain-containing protein</fullName>
    </recommendedName>
</protein>
<evidence type="ECO:0000259" key="1">
    <source>
        <dbReference type="Pfam" id="PF00535"/>
    </source>
</evidence>
<keyword evidence="3" id="KW-1185">Reference proteome</keyword>
<proteinExistence type="predicted"/>
<name>A0ABQ1FGM5_9SPHN</name>
<evidence type="ECO:0000313" key="3">
    <source>
        <dbReference type="Proteomes" id="UP000603317"/>
    </source>
</evidence>
<gene>
    <name evidence="2" type="ORF">GCM10010923_19980</name>
</gene>
<dbReference type="Gene3D" id="3.90.550.10">
    <property type="entry name" value="Spore Coat Polysaccharide Biosynthesis Protein SpsA, Chain A"/>
    <property type="match status" value="1"/>
</dbReference>
<dbReference type="EMBL" id="BMID01000001">
    <property type="protein sequence ID" value="GGA09572.1"/>
    <property type="molecule type" value="Genomic_DNA"/>
</dbReference>
<reference evidence="3" key="1">
    <citation type="journal article" date="2019" name="Int. J. Syst. Evol. Microbiol.">
        <title>The Global Catalogue of Microorganisms (GCM) 10K type strain sequencing project: providing services to taxonomists for standard genome sequencing and annotation.</title>
        <authorList>
            <consortium name="The Broad Institute Genomics Platform"/>
            <consortium name="The Broad Institute Genome Sequencing Center for Infectious Disease"/>
            <person name="Wu L."/>
            <person name="Ma J."/>
        </authorList>
    </citation>
    <scope>NUCLEOTIDE SEQUENCE [LARGE SCALE GENOMIC DNA]</scope>
    <source>
        <strain evidence="3">CGMCC 1.15297</strain>
    </source>
</reference>
<comment type="caution">
    <text evidence="2">The sequence shown here is derived from an EMBL/GenBank/DDBJ whole genome shotgun (WGS) entry which is preliminary data.</text>
</comment>